<proteinExistence type="predicted"/>
<comment type="caution">
    <text evidence="1">The sequence shown here is derived from an EMBL/GenBank/DDBJ whole genome shotgun (WGS) entry which is preliminary data.</text>
</comment>
<accession>A0A6I1BRT1</accession>
<organism evidence="1 3">
    <name type="scientific">Bifidobacterium longum</name>
    <dbReference type="NCBI Taxonomy" id="216816"/>
    <lineage>
        <taxon>Bacteria</taxon>
        <taxon>Bacillati</taxon>
        <taxon>Actinomycetota</taxon>
        <taxon>Actinomycetes</taxon>
        <taxon>Bifidobacteriales</taxon>
        <taxon>Bifidobacteriaceae</taxon>
        <taxon>Bifidobacterium</taxon>
    </lineage>
</organism>
<dbReference type="EMBL" id="WDZO01000044">
    <property type="protein sequence ID" value="KAB6910197.1"/>
    <property type="molecule type" value="Genomic_DNA"/>
</dbReference>
<dbReference type="AlphaFoldDB" id="A0A6I1BRT1"/>
<name>A0A6I1BRT1_BIFLN</name>
<sequence>MWGSNPRAEVWANLAGIRGDYTNGTVSGCGYDKESAAVDLALEDNPLMQTLLLWPRLNVKGQYGDKVHRALRKRDYGYELRFGGMGMSELKSLLEQNGFTCAEMHGDSFDGYEFRRDMPESFVKMVA</sequence>
<evidence type="ECO:0000313" key="2">
    <source>
        <dbReference type="EMBL" id="KAB6915766.1"/>
    </source>
</evidence>
<evidence type="ECO:0000313" key="4">
    <source>
        <dbReference type="Proteomes" id="UP000491334"/>
    </source>
</evidence>
<gene>
    <name evidence="1" type="ORF">GBJ98_10750</name>
    <name evidence="2" type="ORF">GBK06_10560</name>
</gene>
<protein>
    <submittedName>
        <fullName evidence="1">Uncharacterized protein</fullName>
    </submittedName>
</protein>
<evidence type="ECO:0000313" key="3">
    <source>
        <dbReference type="Proteomes" id="UP000481350"/>
    </source>
</evidence>
<dbReference type="EMBL" id="WDZP01000043">
    <property type="protein sequence ID" value="KAB6915766.1"/>
    <property type="molecule type" value="Genomic_DNA"/>
</dbReference>
<evidence type="ECO:0000313" key="1">
    <source>
        <dbReference type="EMBL" id="KAB6910197.1"/>
    </source>
</evidence>
<dbReference type="Proteomes" id="UP000491334">
    <property type="component" value="Unassembled WGS sequence"/>
</dbReference>
<dbReference type="Proteomes" id="UP000481350">
    <property type="component" value="Unassembled WGS sequence"/>
</dbReference>
<reference evidence="3 4" key="1">
    <citation type="journal article" date="2019" name="Nat. Med.">
        <title>A library of human gut bacterial isolates paired with longitudinal multiomics data enables mechanistic microbiome research.</title>
        <authorList>
            <person name="Poyet M."/>
            <person name="Groussin M."/>
            <person name="Gibbons S.M."/>
            <person name="Avila-Pacheco J."/>
            <person name="Jiang X."/>
            <person name="Kearney S.M."/>
            <person name="Perrotta A.R."/>
            <person name="Berdy B."/>
            <person name="Zhao S."/>
            <person name="Lieberman T.D."/>
            <person name="Swanson P.K."/>
            <person name="Smith M."/>
            <person name="Roesemann S."/>
            <person name="Alexander J.E."/>
            <person name="Rich S.A."/>
            <person name="Livny J."/>
            <person name="Vlamakis H."/>
            <person name="Clish C."/>
            <person name="Bullock K."/>
            <person name="Deik A."/>
            <person name="Scott J."/>
            <person name="Pierce K.A."/>
            <person name="Xavier R.J."/>
            <person name="Alm E.J."/>
        </authorList>
    </citation>
    <scope>NUCLEOTIDE SEQUENCE [LARGE SCALE GENOMIC DNA]</scope>
    <source>
        <strain evidence="1 3">BIOML-A283</strain>
        <strain evidence="2 4">BIOML-A284</strain>
    </source>
</reference>